<dbReference type="InterPro" id="IPR002125">
    <property type="entry name" value="CMP_dCMP_dom"/>
</dbReference>
<dbReference type="InterPro" id="IPR016193">
    <property type="entry name" value="Cytidine_deaminase-like"/>
</dbReference>
<evidence type="ECO:0000256" key="2">
    <source>
        <dbReference type="ARBA" id="ARBA00004882"/>
    </source>
</evidence>
<feature type="binding site" evidence="16">
    <location>
        <position position="291"/>
    </location>
    <ligand>
        <name>substrate</name>
    </ligand>
</feature>
<evidence type="ECO:0000256" key="3">
    <source>
        <dbReference type="ARBA" id="ARBA00004910"/>
    </source>
</evidence>
<keyword evidence="11" id="KW-0511">Multifunctional enzyme</keyword>
<evidence type="ECO:0000256" key="15">
    <source>
        <dbReference type="PIRSR" id="PIRSR006769-1"/>
    </source>
</evidence>
<feature type="domain" description="CMP/dCMP-type deaminase" evidence="18">
    <location>
        <begin position="4"/>
        <end position="127"/>
    </location>
</feature>
<dbReference type="EC" id="3.5.4.26" evidence="14"/>
<dbReference type="GO" id="GO:0009231">
    <property type="term" value="P:riboflavin biosynthetic process"/>
    <property type="evidence" value="ECO:0007669"/>
    <property type="project" value="UniProtKB-UniPathway"/>
</dbReference>
<evidence type="ECO:0000256" key="10">
    <source>
        <dbReference type="ARBA" id="ARBA00023002"/>
    </source>
</evidence>
<name>A0A1D7ZYZ4_LIMFE</name>
<feature type="active site" description="Proton donor" evidence="15">
    <location>
        <position position="55"/>
    </location>
</feature>
<dbReference type="SUPFAM" id="SSF53597">
    <property type="entry name" value="Dihydrofolate reductase-like"/>
    <property type="match status" value="1"/>
</dbReference>
<dbReference type="PROSITE" id="PS00903">
    <property type="entry name" value="CYT_DCMP_DEAMINASES_1"/>
    <property type="match status" value="1"/>
</dbReference>
<dbReference type="GO" id="GO:0008270">
    <property type="term" value="F:zinc ion binding"/>
    <property type="evidence" value="ECO:0007669"/>
    <property type="project" value="InterPro"/>
</dbReference>
<comment type="similarity">
    <text evidence="5 14">In the C-terminal section; belongs to the HTP reductase family.</text>
</comment>
<accession>A0A1D7ZYZ4</accession>
<comment type="pathway">
    <text evidence="3 14">Cofactor biosynthesis; riboflavin biosynthesis; 5-amino-6-(D-ribitylamino)uracil from GTP: step 3/4.</text>
</comment>
<gene>
    <name evidence="19" type="ORF">LACFE_CDS1635</name>
</gene>
<dbReference type="InterPro" id="IPR024072">
    <property type="entry name" value="DHFR-like_dom_sf"/>
</dbReference>
<dbReference type="EC" id="1.1.1.193" evidence="14"/>
<comment type="cofactor">
    <cofactor evidence="14 17">
        <name>Zn(2+)</name>
        <dbReference type="ChEBI" id="CHEBI:29105"/>
    </cofactor>
    <text evidence="14 17">Binds 1 zinc ion.</text>
</comment>
<evidence type="ECO:0000259" key="18">
    <source>
        <dbReference type="PROSITE" id="PS51747"/>
    </source>
</evidence>
<dbReference type="Gene3D" id="3.40.140.10">
    <property type="entry name" value="Cytidine Deaminase, domain 2"/>
    <property type="match status" value="1"/>
</dbReference>
<dbReference type="Gene3D" id="3.40.430.10">
    <property type="entry name" value="Dihydrofolate Reductase, subunit A"/>
    <property type="match status" value="1"/>
</dbReference>
<comment type="catalytic activity">
    <reaction evidence="12 14">
        <text>5-amino-6-(5-phospho-D-ribitylamino)uracil + NADP(+) = 5-amino-6-(5-phospho-D-ribosylamino)uracil + NADPH + H(+)</text>
        <dbReference type="Rhea" id="RHEA:17845"/>
        <dbReference type="ChEBI" id="CHEBI:15378"/>
        <dbReference type="ChEBI" id="CHEBI:57783"/>
        <dbReference type="ChEBI" id="CHEBI:58349"/>
        <dbReference type="ChEBI" id="CHEBI:58421"/>
        <dbReference type="ChEBI" id="CHEBI:58453"/>
        <dbReference type="EC" id="1.1.1.193"/>
    </reaction>
</comment>
<dbReference type="GO" id="GO:0008703">
    <property type="term" value="F:5-amino-6-(5-phosphoribosylamino)uracil reductase activity"/>
    <property type="evidence" value="ECO:0007669"/>
    <property type="project" value="UniProtKB-EC"/>
</dbReference>
<feature type="binding site" evidence="17">
    <location>
        <position position="53"/>
    </location>
    <ligand>
        <name>Zn(2+)</name>
        <dbReference type="ChEBI" id="CHEBI:29105"/>
        <note>catalytic</note>
    </ligand>
</feature>
<dbReference type="PATRIC" id="fig|1613.112.peg.1714"/>
<feature type="binding site" evidence="16">
    <location>
        <position position="188"/>
    </location>
    <ligand>
        <name>substrate</name>
    </ligand>
</feature>
<feature type="binding site" evidence="16">
    <location>
        <position position="200"/>
    </location>
    <ligand>
        <name>NADP(+)</name>
        <dbReference type="ChEBI" id="CHEBI:58349"/>
    </ligand>
</feature>
<organism evidence="19 20">
    <name type="scientific">Limosilactobacillus fermentum</name>
    <name type="common">Lactobacillus fermentum</name>
    <dbReference type="NCBI Taxonomy" id="1613"/>
    <lineage>
        <taxon>Bacteria</taxon>
        <taxon>Bacillati</taxon>
        <taxon>Bacillota</taxon>
        <taxon>Bacilli</taxon>
        <taxon>Lactobacillales</taxon>
        <taxon>Lactobacillaceae</taxon>
        <taxon>Limosilactobacillus</taxon>
    </lineage>
</organism>
<dbReference type="CDD" id="cd01284">
    <property type="entry name" value="Riboflavin_deaminase-reductase"/>
    <property type="match status" value="1"/>
</dbReference>
<dbReference type="EMBL" id="CP017151">
    <property type="protein sequence ID" value="AOR75079.1"/>
    <property type="molecule type" value="Genomic_DNA"/>
</dbReference>
<evidence type="ECO:0000256" key="4">
    <source>
        <dbReference type="ARBA" id="ARBA00005259"/>
    </source>
</evidence>
<dbReference type="Pfam" id="PF01872">
    <property type="entry name" value="RibD_C"/>
    <property type="match status" value="1"/>
</dbReference>
<dbReference type="SUPFAM" id="SSF53927">
    <property type="entry name" value="Cytidine deaminase-like"/>
    <property type="match status" value="1"/>
</dbReference>
<dbReference type="GO" id="GO:0008835">
    <property type="term" value="F:diaminohydroxyphosphoribosylaminopyrimidine deaminase activity"/>
    <property type="evidence" value="ECO:0007669"/>
    <property type="project" value="UniProtKB-EC"/>
</dbReference>
<keyword evidence="6 14" id="KW-0686">Riboflavin biosynthesis</keyword>
<dbReference type="Pfam" id="PF00383">
    <property type="entry name" value="dCMP_cyt_deam_1"/>
    <property type="match status" value="1"/>
</dbReference>
<dbReference type="PIRSF" id="PIRSF006769">
    <property type="entry name" value="RibD"/>
    <property type="match status" value="1"/>
</dbReference>
<feature type="binding site" evidence="16">
    <location>
        <position position="204"/>
    </location>
    <ligand>
        <name>NADP(+)</name>
        <dbReference type="ChEBI" id="CHEBI:58349"/>
    </ligand>
</feature>
<evidence type="ECO:0000256" key="1">
    <source>
        <dbReference type="ARBA" id="ARBA00002151"/>
    </source>
</evidence>
<dbReference type="PANTHER" id="PTHR38011:SF7">
    <property type="entry name" value="2,5-DIAMINO-6-RIBOSYLAMINO-4(3H)-PYRIMIDINONE 5'-PHOSPHATE REDUCTASE"/>
    <property type="match status" value="1"/>
</dbReference>
<evidence type="ECO:0000256" key="13">
    <source>
        <dbReference type="ARBA" id="ARBA00049886"/>
    </source>
</evidence>
<evidence type="ECO:0000313" key="20">
    <source>
        <dbReference type="Proteomes" id="UP000094714"/>
    </source>
</evidence>
<evidence type="ECO:0000256" key="6">
    <source>
        <dbReference type="ARBA" id="ARBA00022619"/>
    </source>
</evidence>
<comment type="similarity">
    <text evidence="4 14">In the N-terminal section; belongs to the cytidine and deoxycytidylate deaminase family.</text>
</comment>
<dbReference type="InterPro" id="IPR016192">
    <property type="entry name" value="APOBEC/CMP_deaminase_Zn-bd"/>
</dbReference>
<comment type="catalytic activity">
    <reaction evidence="13 14">
        <text>2,5-diamino-6-hydroxy-4-(5-phosphoribosylamino)-pyrimidine + H2O + H(+) = 5-amino-6-(5-phospho-D-ribosylamino)uracil + NH4(+)</text>
        <dbReference type="Rhea" id="RHEA:21868"/>
        <dbReference type="ChEBI" id="CHEBI:15377"/>
        <dbReference type="ChEBI" id="CHEBI:15378"/>
        <dbReference type="ChEBI" id="CHEBI:28938"/>
        <dbReference type="ChEBI" id="CHEBI:58453"/>
        <dbReference type="ChEBI" id="CHEBI:58614"/>
        <dbReference type="EC" id="3.5.4.26"/>
    </reaction>
</comment>
<dbReference type="InterPro" id="IPR050765">
    <property type="entry name" value="Riboflavin_Biosynth_HTPR"/>
</dbReference>
<evidence type="ECO:0000256" key="7">
    <source>
        <dbReference type="ARBA" id="ARBA00022723"/>
    </source>
</evidence>
<evidence type="ECO:0000256" key="5">
    <source>
        <dbReference type="ARBA" id="ARBA00007417"/>
    </source>
</evidence>
<keyword evidence="8 14" id="KW-0862">Zinc</keyword>
<sequence length="354" mass="38833">MTLSSDEQFMQLALAEAAKGGSATWKNPQVGAVIVKDGQLLATGYHHQYGQAHAERDAISKLSNEQLAGATIYVTLEPCFHYGKQPPCSQLLIDSHFARVVVATIDPHQVVGGKGIAQLKAAGIDVEVGLLKDQAEALNRHYFYFYRQQWPWITAKQALSLDGKVAAAPGQATAITNQAARRLVHQERADYHAIVVGAGTVLADDPRLLCETPQLFPPVRVILDRAGRLLDYQDRFVFTDASAPTWLVTTNRAATKVDWPAHVTVKLLQNGDWPELLDYFKEAELQSLYVEGGPAVLTELFQAVPVNQLITYLDPQIIGDQGLAGAQFPAGTAFTHRTVTQLGDDIRIDERNDE</sequence>
<keyword evidence="10 14" id="KW-0560">Oxidoreductase</keyword>
<dbReference type="UniPathway" id="UPA00275">
    <property type="reaction ID" value="UER00401"/>
</dbReference>
<keyword evidence="9 14" id="KW-0521">NADP</keyword>
<dbReference type="InterPro" id="IPR002734">
    <property type="entry name" value="RibDG_C"/>
</dbReference>
<feature type="binding site" evidence="17">
    <location>
        <position position="79"/>
    </location>
    <ligand>
        <name>Zn(2+)</name>
        <dbReference type="ChEBI" id="CHEBI:29105"/>
        <note>catalytic</note>
    </ligand>
</feature>
<keyword evidence="7 14" id="KW-0479">Metal-binding</keyword>
<feature type="binding site" evidence="16">
    <location>
        <position position="158"/>
    </location>
    <ligand>
        <name>NADP(+)</name>
        <dbReference type="ChEBI" id="CHEBI:58349"/>
    </ligand>
</feature>
<evidence type="ECO:0000256" key="11">
    <source>
        <dbReference type="ARBA" id="ARBA00023268"/>
    </source>
</evidence>
<evidence type="ECO:0000256" key="8">
    <source>
        <dbReference type="ARBA" id="ARBA00022833"/>
    </source>
</evidence>
<dbReference type="InterPro" id="IPR004794">
    <property type="entry name" value="Eubact_RibD"/>
</dbReference>
<dbReference type="PROSITE" id="PS51747">
    <property type="entry name" value="CYT_DCMP_DEAMINASES_2"/>
    <property type="match status" value="1"/>
</dbReference>
<evidence type="ECO:0000256" key="14">
    <source>
        <dbReference type="PIRNR" id="PIRNR006769"/>
    </source>
</evidence>
<proteinExistence type="inferred from homology"/>
<reference evidence="19 20" key="1">
    <citation type="submission" date="2016-09" db="EMBL/GenBank/DDBJ databases">
        <title>Genome Sequence of the Lactobacillus fermentum strain NCC2970 (CNCM I-5068).</title>
        <authorList>
            <person name="Barretto C."/>
            <person name="Ngom-Bru C."/>
            <person name="Genevaz A."/>
            <person name="Fournier C."/>
            <person name="Moine D."/>
            <person name="Kassam M."/>
            <person name="Iltis A."/>
            <person name="Sagory-Zalkind P."/>
            <person name="Faucherand G."/>
            <person name="Descombes P."/>
            <person name="Duboux S."/>
        </authorList>
    </citation>
    <scope>NUCLEOTIDE SEQUENCE [LARGE SCALE GENOMIC DNA]</scope>
    <source>
        <strain evidence="19 20">NCC2970</strain>
    </source>
</reference>
<comment type="function">
    <text evidence="1 14">Converts 2,5-diamino-6-(ribosylamino)-4(3h)-pyrimidinone 5'-phosphate into 5-amino-6-(ribosylamino)-2,4(1h,3h)-pyrimidinedione 5'-phosphate.</text>
</comment>
<evidence type="ECO:0000313" key="19">
    <source>
        <dbReference type="EMBL" id="AOR75079.1"/>
    </source>
</evidence>
<evidence type="ECO:0000256" key="9">
    <source>
        <dbReference type="ARBA" id="ARBA00022857"/>
    </source>
</evidence>
<feature type="binding site" evidence="17">
    <location>
        <position position="88"/>
    </location>
    <ligand>
        <name>Zn(2+)</name>
        <dbReference type="ChEBI" id="CHEBI:29105"/>
        <note>catalytic</note>
    </ligand>
</feature>
<evidence type="ECO:0000256" key="17">
    <source>
        <dbReference type="PIRSR" id="PIRSR006769-3"/>
    </source>
</evidence>
<dbReference type="AlphaFoldDB" id="A0A1D7ZYZ4"/>
<dbReference type="PANTHER" id="PTHR38011">
    <property type="entry name" value="DIHYDROFOLATE REDUCTASE FAMILY PROTEIN (AFU_ORTHOLOGUE AFUA_8G06820)"/>
    <property type="match status" value="1"/>
</dbReference>
<comment type="pathway">
    <text evidence="2 14">Cofactor biosynthesis; riboflavin biosynthesis; 5-amino-6-(D-ribitylamino)uracil from GTP: step 2/4.</text>
</comment>
<feature type="binding site" evidence="16">
    <location>
        <position position="208"/>
    </location>
    <ligand>
        <name>substrate</name>
    </ligand>
</feature>
<evidence type="ECO:0000256" key="16">
    <source>
        <dbReference type="PIRSR" id="PIRSR006769-2"/>
    </source>
</evidence>
<evidence type="ECO:0000256" key="12">
    <source>
        <dbReference type="ARBA" id="ARBA00049861"/>
    </source>
</evidence>
<protein>
    <recommendedName>
        <fullName evidence="14">Riboflavin biosynthesis protein RibD</fullName>
    </recommendedName>
    <domain>
        <recommendedName>
            <fullName evidence="14">Diaminohydroxyphosphoribosylaminopyrimidine deaminase</fullName>
            <shortName evidence="14">DRAP deaminase</shortName>
            <ecNumber evidence="14">3.5.4.26</ecNumber>
        </recommendedName>
        <alternativeName>
            <fullName evidence="14">Riboflavin-specific deaminase</fullName>
        </alternativeName>
    </domain>
    <domain>
        <recommendedName>
            <fullName evidence="14">5-amino-6-(5-phosphoribosylamino)uracil reductase</fullName>
            <ecNumber evidence="14">1.1.1.193</ecNumber>
        </recommendedName>
        <alternativeName>
            <fullName evidence="14">HTP reductase</fullName>
        </alternativeName>
    </domain>
</protein>
<dbReference type="NCBIfam" id="TIGR00326">
    <property type="entry name" value="eubact_ribD"/>
    <property type="match status" value="1"/>
</dbReference>
<dbReference type="Proteomes" id="UP000094714">
    <property type="component" value="Chromosome"/>
</dbReference>
<keyword evidence="14 19" id="KW-0378">Hydrolase</keyword>